<reference evidence="2" key="1">
    <citation type="submission" date="2018-06" db="EMBL/GenBank/DDBJ databases">
        <authorList>
            <person name="Zhirakovskaya E."/>
        </authorList>
    </citation>
    <scope>NUCLEOTIDE SEQUENCE</scope>
</reference>
<name>A0A3B0ZC30_9ZZZZ</name>
<feature type="region of interest" description="Disordered" evidence="1">
    <location>
        <begin position="29"/>
        <end position="48"/>
    </location>
</feature>
<dbReference type="InterPro" id="IPR013783">
    <property type="entry name" value="Ig-like_fold"/>
</dbReference>
<evidence type="ECO:0008006" key="3">
    <source>
        <dbReference type="Google" id="ProtNLM"/>
    </source>
</evidence>
<dbReference type="AlphaFoldDB" id="A0A3B0ZC30"/>
<feature type="non-terminal residue" evidence="2">
    <location>
        <position position="175"/>
    </location>
</feature>
<sequence length="175" mass="16939">MYHILRRTFIIVMAVLLITACGGGGGREDLQTSGGSSGGTTGGGSTGGGSTAGTVTITLQSSLTQLSAGGSTSLTATLTDAQSGLFLTATDVTFSSVCIGSNLASVTSPVSSNSGVAITTYTAQGCTGNDVITASATVDGSTISANVTVNVLAATLGSIEFISSVPSNIALKGMG</sequence>
<accession>A0A3B0ZC30</accession>
<organism evidence="2">
    <name type="scientific">hydrothermal vent metagenome</name>
    <dbReference type="NCBI Taxonomy" id="652676"/>
    <lineage>
        <taxon>unclassified sequences</taxon>
        <taxon>metagenomes</taxon>
        <taxon>ecological metagenomes</taxon>
    </lineage>
</organism>
<protein>
    <recommendedName>
        <fullName evidence="3">Big-1 domain-containing protein</fullName>
    </recommendedName>
</protein>
<proteinExistence type="predicted"/>
<dbReference type="EMBL" id="UOFM01000289">
    <property type="protein sequence ID" value="VAW78944.1"/>
    <property type="molecule type" value="Genomic_DNA"/>
</dbReference>
<dbReference type="PROSITE" id="PS51257">
    <property type="entry name" value="PROKAR_LIPOPROTEIN"/>
    <property type="match status" value="1"/>
</dbReference>
<dbReference type="Gene3D" id="2.60.40.10">
    <property type="entry name" value="Immunoglobulins"/>
    <property type="match status" value="1"/>
</dbReference>
<feature type="compositionally biased region" description="Gly residues" evidence="1">
    <location>
        <begin position="35"/>
        <end position="48"/>
    </location>
</feature>
<evidence type="ECO:0000256" key="1">
    <source>
        <dbReference type="SAM" id="MobiDB-lite"/>
    </source>
</evidence>
<gene>
    <name evidence="2" type="ORF">MNBD_GAMMA14-694</name>
</gene>
<evidence type="ECO:0000313" key="2">
    <source>
        <dbReference type="EMBL" id="VAW78944.1"/>
    </source>
</evidence>